<dbReference type="InterPro" id="IPR001279">
    <property type="entry name" value="Metallo-B-lactamas"/>
</dbReference>
<dbReference type="Pfam" id="PF12706">
    <property type="entry name" value="Lactamase_B_2"/>
    <property type="match status" value="1"/>
</dbReference>
<dbReference type="CDD" id="cd07719">
    <property type="entry name" value="arylsulfatase_AtsA-like_MBL-fold"/>
    <property type="match status" value="1"/>
</dbReference>
<dbReference type="AlphaFoldDB" id="A0A381RXH8"/>
<evidence type="ECO:0000259" key="3">
    <source>
        <dbReference type="Pfam" id="PF12706"/>
    </source>
</evidence>
<feature type="non-terminal residue" evidence="4">
    <location>
        <position position="1"/>
    </location>
</feature>
<evidence type="ECO:0000256" key="2">
    <source>
        <dbReference type="SAM" id="MobiDB-lite"/>
    </source>
</evidence>
<dbReference type="InterPro" id="IPR044094">
    <property type="entry name" value="AtsA-like_MBL-fold"/>
</dbReference>
<proteinExistence type="predicted"/>
<keyword evidence="1" id="KW-0378">Hydrolase</keyword>
<protein>
    <recommendedName>
        <fullName evidence="3">Metallo-beta-lactamase domain-containing protein</fullName>
    </recommendedName>
</protein>
<accession>A0A381RXH8</accession>
<reference evidence="4" key="1">
    <citation type="submission" date="2018-05" db="EMBL/GenBank/DDBJ databases">
        <authorList>
            <person name="Lanie J.A."/>
            <person name="Ng W.-L."/>
            <person name="Kazmierczak K.M."/>
            <person name="Andrzejewski T.M."/>
            <person name="Davidsen T.M."/>
            <person name="Wayne K.J."/>
            <person name="Tettelin H."/>
            <person name="Glass J.I."/>
            <person name="Rusch D."/>
            <person name="Podicherti R."/>
            <person name="Tsui H.-C.T."/>
            <person name="Winkler M.E."/>
        </authorList>
    </citation>
    <scope>NUCLEOTIDE SEQUENCE</scope>
</reference>
<sequence length="287" mass="30814">VTTTVTITGTGTPIPTPDRAGPGVLVTHRSDGRPLDLLIDAGRSTVMRLLGAGSDPGRLDAVFLTHHHSDHLVGLDDVLLTRWVMDRERNLPTLPVVAPDGPCIPFVDGLADRWAEDLAVRASHSGRRDGPSVEPVPFPYPGVPTEVWRADGVRVLAGQVRHEPVHPAVGYRIETPDGVVVVSGDTLVCDEVAELATGADVLVYEAMRFSEIRSLPERRRFILDYHADTVAIGRQAQGLGIPRLVLTHLIPPPGSLADERAFEDDVRSGGYTGDVVVARDLTAVVLG</sequence>
<name>A0A381RXH8_9ZZZZ</name>
<organism evidence="4">
    <name type="scientific">marine metagenome</name>
    <dbReference type="NCBI Taxonomy" id="408172"/>
    <lineage>
        <taxon>unclassified sequences</taxon>
        <taxon>metagenomes</taxon>
        <taxon>ecological metagenomes</taxon>
    </lineage>
</organism>
<feature type="domain" description="Metallo-beta-lactamase" evidence="3">
    <location>
        <begin position="37"/>
        <end position="248"/>
    </location>
</feature>
<dbReference type="EMBL" id="UINC01002360">
    <property type="protein sequence ID" value="SUZ95851.1"/>
    <property type="molecule type" value="Genomic_DNA"/>
</dbReference>
<feature type="compositionally biased region" description="Low complexity" evidence="2">
    <location>
        <begin position="1"/>
        <end position="13"/>
    </location>
</feature>
<dbReference type="Gene3D" id="3.60.15.10">
    <property type="entry name" value="Ribonuclease Z/Hydroxyacylglutathione hydrolase-like"/>
    <property type="match status" value="1"/>
</dbReference>
<evidence type="ECO:0000313" key="4">
    <source>
        <dbReference type="EMBL" id="SUZ95851.1"/>
    </source>
</evidence>
<dbReference type="SUPFAM" id="SSF56281">
    <property type="entry name" value="Metallo-hydrolase/oxidoreductase"/>
    <property type="match status" value="1"/>
</dbReference>
<dbReference type="GO" id="GO:0042781">
    <property type="term" value="F:3'-tRNA processing endoribonuclease activity"/>
    <property type="evidence" value="ECO:0007669"/>
    <property type="project" value="TreeGrafter"/>
</dbReference>
<dbReference type="InterPro" id="IPR036866">
    <property type="entry name" value="RibonucZ/Hydroxyglut_hydro"/>
</dbReference>
<gene>
    <name evidence="4" type="ORF">METZ01_LOCUS48705</name>
</gene>
<evidence type="ECO:0000256" key="1">
    <source>
        <dbReference type="ARBA" id="ARBA00022801"/>
    </source>
</evidence>
<dbReference type="PANTHER" id="PTHR46018:SF2">
    <property type="entry name" value="ZINC PHOSPHODIESTERASE ELAC PROTEIN 1"/>
    <property type="match status" value="1"/>
</dbReference>
<feature type="region of interest" description="Disordered" evidence="2">
    <location>
        <begin position="1"/>
        <end position="20"/>
    </location>
</feature>
<dbReference type="PANTHER" id="PTHR46018">
    <property type="entry name" value="ZINC PHOSPHODIESTERASE ELAC PROTEIN 1"/>
    <property type="match status" value="1"/>
</dbReference>